<comment type="subcellular location">
    <subcellularLocation>
        <location evidence="4">Cell membrane</location>
    </subcellularLocation>
    <subcellularLocation>
        <location evidence="1">Membrane</location>
        <topology evidence="1">Multi-pass membrane protein</topology>
    </subcellularLocation>
</comment>
<dbReference type="Proteomes" id="UP000809829">
    <property type="component" value="Unassembled WGS sequence"/>
</dbReference>
<feature type="transmembrane region" description="Helical" evidence="5">
    <location>
        <begin position="335"/>
        <end position="351"/>
    </location>
</feature>
<dbReference type="PIRSF" id="PIRSF005690">
    <property type="entry name" value="GerBA"/>
    <property type="match status" value="1"/>
</dbReference>
<evidence type="ECO:0000256" key="2">
    <source>
        <dbReference type="ARBA" id="ARBA00005278"/>
    </source>
</evidence>
<evidence type="ECO:0000256" key="4">
    <source>
        <dbReference type="PIRNR" id="PIRNR005690"/>
    </source>
</evidence>
<dbReference type="Pfam" id="PF03323">
    <property type="entry name" value="GerA"/>
    <property type="match status" value="1"/>
</dbReference>
<comment type="similarity">
    <text evidence="2 4">Belongs to the GerABKA family.</text>
</comment>
<proteinExistence type="inferred from homology"/>
<dbReference type="InterPro" id="IPR004995">
    <property type="entry name" value="Spore_Ger"/>
</dbReference>
<dbReference type="PANTHER" id="PTHR22550:SF5">
    <property type="entry name" value="LEUCINE ZIPPER PROTEIN 4"/>
    <property type="match status" value="1"/>
</dbReference>
<sequence length="503" mass="56202">MSQNQQQNQQQNQLPITIPATSSLEDNKQQMTTFLEGTDDLGEREIMYLGEKGILLYFVPLMDSEKLNQHIIKPLQMATKDKIEEVVNIASITKTQNLYEAIYMMCKGAAVLILEGRDTVYAIDAALPASRQVSQAYNEKSVRGPQEGFIENLDKNVNLIRQRFLDGSLVVKYIEIGSISKTRIALLYVKGLTNKQLVEEVMNRLRLINVDAVDTGGLIEEALEESPFSPFPQLLNTERPDRVVGNLLEGRIALITTGNASALIAPVSFFSFYQSPEDYHTRSIYGSFFRLLRVFSFFVAMSLPALYIATISFHYELIPIDLILTVKGSLENVPFPPLIEALIMVIILELLKEASLRLPSSIAQTIGVVGGLVIGTAIVEASLVSNMMIIVIALTAISSFVVPSNEMSTTLRLLSFPMMIGAALFGYLGIVLVFVMITMHLITLKSISTPYLIPIAPLRFSNLKDVFIRLHAMYSNKRPLGAKPQRLRRQIAIRTWKHDEQDN</sequence>
<reference evidence="6 7" key="1">
    <citation type="submission" date="2021-01" db="EMBL/GenBank/DDBJ databases">
        <title>Genomic Encyclopedia of Type Strains, Phase IV (KMG-IV): sequencing the most valuable type-strain genomes for metagenomic binning, comparative biology and taxonomic classification.</title>
        <authorList>
            <person name="Goeker M."/>
        </authorList>
    </citation>
    <scope>NUCLEOTIDE SEQUENCE [LARGE SCALE GENOMIC DNA]</scope>
    <source>
        <strain evidence="6 7">DSM 104297</strain>
    </source>
</reference>
<keyword evidence="5" id="KW-1133">Transmembrane helix</keyword>
<feature type="transmembrane region" description="Helical" evidence="5">
    <location>
        <begin position="414"/>
        <end position="442"/>
    </location>
</feature>
<organism evidence="6 7">
    <name type="scientific">Priestia iocasae</name>
    <dbReference type="NCBI Taxonomy" id="2291674"/>
    <lineage>
        <taxon>Bacteria</taxon>
        <taxon>Bacillati</taxon>
        <taxon>Bacillota</taxon>
        <taxon>Bacilli</taxon>
        <taxon>Bacillales</taxon>
        <taxon>Bacillaceae</taxon>
        <taxon>Priestia</taxon>
    </lineage>
</organism>
<gene>
    <name evidence="6" type="ORF">JOC83_002452</name>
</gene>
<evidence type="ECO:0000256" key="1">
    <source>
        <dbReference type="ARBA" id="ARBA00004141"/>
    </source>
</evidence>
<evidence type="ECO:0000256" key="3">
    <source>
        <dbReference type="ARBA" id="ARBA00023136"/>
    </source>
</evidence>
<keyword evidence="3 4" id="KW-0472">Membrane</keyword>
<dbReference type="EMBL" id="JAFBFC010000004">
    <property type="protein sequence ID" value="MBM7703603.1"/>
    <property type="molecule type" value="Genomic_DNA"/>
</dbReference>
<accession>A0ABS2QVT9</accession>
<feature type="transmembrane region" description="Helical" evidence="5">
    <location>
        <begin position="294"/>
        <end position="315"/>
    </location>
</feature>
<evidence type="ECO:0000313" key="6">
    <source>
        <dbReference type="EMBL" id="MBM7703603.1"/>
    </source>
</evidence>
<protein>
    <submittedName>
        <fullName evidence="6">Spore germination protein KA</fullName>
    </submittedName>
</protein>
<keyword evidence="5" id="KW-0812">Transmembrane</keyword>
<dbReference type="RefSeq" id="WP_205187569.1">
    <property type="nucleotide sequence ID" value="NZ_JAFBFC010000004.1"/>
</dbReference>
<dbReference type="PANTHER" id="PTHR22550">
    <property type="entry name" value="SPORE GERMINATION PROTEIN"/>
    <property type="match status" value="1"/>
</dbReference>
<evidence type="ECO:0000313" key="7">
    <source>
        <dbReference type="Proteomes" id="UP000809829"/>
    </source>
</evidence>
<dbReference type="InterPro" id="IPR050768">
    <property type="entry name" value="UPF0353/GerABKA_families"/>
</dbReference>
<name>A0ABS2QVT9_9BACI</name>
<comment type="caution">
    <text evidence="6">The sequence shown here is derived from an EMBL/GenBank/DDBJ whole genome shotgun (WGS) entry which is preliminary data.</text>
</comment>
<evidence type="ECO:0000256" key="5">
    <source>
        <dbReference type="SAM" id="Phobius"/>
    </source>
</evidence>
<keyword evidence="7" id="KW-1185">Reference proteome</keyword>